<evidence type="ECO:0000313" key="3">
    <source>
        <dbReference type="EMBL" id="KAA9135948.1"/>
    </source>
</evidence>
<protein>
    <submittedName>
        <fullName evidence="3">DUF2236 domain-containing protein</fullName>
    </submittedName>
</protein>
<feature type="region of interest" description="Disordered" evidence="1">
    <location>
        <begin position="1"/>
        <end position="60"/>
    </location>
</feature>
<evidence type="ECO:0000256" key="1">
    <source>
        <dbReference type="SAM" id="MobiDB-lite"/>
    </source>
</evidence>
<dbReference type="InterPro" id="IPR018713">
    <property type="entry name" value="MPAB/Lcp_cat_dom"/>
</dbReference>
<keyword evidence="4" id="KW-1185">Reference proteome</keyword>
<feature type="compositionally biased region" description="Basic residues" evidence="1">
    <location>
        <begin position="24"/>
        <end position="41"/>
    </location>
</feature>
<dbReference type="AlphaFoldDB" id="A0A5N0TNZ1"/>
<proteinExistence type="predicted"/>
<dbReference type="Proteomes" id="UP000326838">
    <property type="component" value="Unassembled WGS sequence"/>
</dbReference>
<accession>A0A5N0TNZ1</accession>
<feature type="compositionally biased region" description="Basic and acidic residues" evidence="1">
    <location>
        <begin position="42"/>
        <end position="52"/>
    </location>
</feature>
<comment type="caution">
    <text evidence="3">The sequence shown here is derived from an EMBL/GenBank/DDBJ whole genome shotgun (WGS) entry which is preliminary data.</text>
</comment>
<feature type="domain" description="ER-bound oxygenase mpaB/mpaB'/Rubber oxygenase catalytic" evidence="2">
    <location>
        <begin position="97"/>
        <end position="325"/>
    </location>
</feature>
<sequence>MRNPPIRIQSTRPGRAAAPMGVHPARRSGRACPRRYARIHAPRPDDAPERHPSGRHGARGAWCTSEGEFMTDVYPSRSLADAPRADDGYYGPDSVSWRVFSDPGSMLGAKNALFLQMLEPGMMTHFERVSVTSEGADAMAARFDRTSAYLRDAVFADKAHADAAAAHVDMLHERSTWTNPETGEVVSAKQPTWQRWTWWTYIWSAVRGYQEFGPGLSTADSDRVVVESRQGAQMLHVPGPYFDTFAELDAYIREELNTKALTIFAALAGHSLRHPDVKGPVAKWVTRRILNGVLSLLPETALYFFAVEDRSAKELARGARFTKWIANLSRKNQTAEQLIAGAIGESIAKPYQKVRVKKG</sequence>
<dbReference type="PANTHER" id="PTHR36151:SF3">
    <property type="entry name" value="ER-BOUND OXYGENASE MPAB_MPAB'_RUBBER OXYGENASE CATALYTIC DOMAIN-CONTAINING PROTEIN"/>
    <property type="match status" value="1"/>
</dbReference>
<dbReference type="Pfam" id="PF09995">
    <property type="entry name" value="MPAB_Lcp_cat"/>
    <property type="match status" value="1"/>
</dbReference>
<reference evidence="4" key="1">
    <citation type="submission" date="2019-09" db="EMBL/GenBank/DDBJ databases">
        <title>Mumia zhuanghuii sp. nov. isolated from the intestinal contents of plateau pika (Ochotona curzoniae) in the Qinghai-Tibet plateau of China.</title>
        <authorList>
            <person name="Tian Z."/>
        </authorList>
    </citation>
    <scope>NUCLEOTIDE SEQUENCE [LARGE SCALE GENOMIC DNA]</scope>
    <source>
        <strain evidence="4">L-033</strain>
    </source>
</reference>
<dbReference type="PANTHER" id="PTHR36151">
    <property type="entry name" value="BLR2777 PROTEIN"/>
    <property type="match status" value="1"/>
</dbReference>
<organism evidence="3 4">
    <name type="scientific">Microbacterium caowuchunii</name>
    <dbReference type="NCBI Taxonomy" id="2614638"/>
    <lineage>
        <taxon>Bacteria</taxon>
        <taxon>Bacillati</taxon>
        <taxon>Actinomycetota</taxon>
        <taxon>Actinomycetes</taxon>
        <taxon>Micrococcales</taxon>
        <taxon>Microbacteriaceae</taxon>
        <taxon>Microbacterium</taxon>
    </lineage>
</organism>
<dbReference type="EMBL" id="VYUY01000003">
    <property type="protein sequence ID" value="KAA9135948.1"/>
    <property type="molecule type" value="Genomic_DNA"/>
</dbReference>
<evidence type="ECO:0000313" key="4">
    <source>
        <dbReference type="Proteomes" id="UP000326838"/>
    </source>
</evidence>
<gene>
    <name evidence="3" type="ORF">F6B40_01870</name>
</gene>
<evidence type="ECO:0000259" key="2">
    <source>
        <dbReference type="Pfam" id="PF09995"/>
    </source>
</evidence>
<name>A0A5N0TNZ1_9MICO</name>
<dbReference type="GO" id="GO:0016491">
    <property type="term" value="F:oxidoreductase activity"/>
    <property type="evidence" value="ECO:0007669"/>
    <property type="project" value="InterPro"/>
</dbReference>